<proteinExistence type="predicted"/>
<dbReference type="PANTHER" id="PTHR13109:SF7">
    <property type="entry name" value="NEUROCHONDRIN"/>
    <property type="match status" value="1"/>
</dbReference>
<gene>
    <name evidence="2" type="ORF">BJ085DRAFT_28274</name>
</gene>
<dbReference type="Proteomes" id="UP000268162">
    <property type="component" value="Unassembled WGS sequence"/>
</dbReference>
<evidence type="ECO:0000313" key="3">
    <source>
        <dbReference type="Proteomes" id="UP000268162"/>
    </source>
</evidence>
<dbReference type="Pfam" id="PF05536">
    <property type="entry name" value="Neurochondrin"/>
    <property type="match status" value="1"/>
</dbReference>
<protein>
    <recommendedName>
        <fullName evidence="4">Neurochondrin-domain-containing protein</fullName>
    </recommendedName>
</protein>
<organism evidence="2 3">
    <name type="scientific">Dimargaris cristalligena</name>
    <dbReference type="NCBI Taxonomy" id="215637"/>
    <lineage>
        <taxon>Eukaryota</taxon>
        <taxon>Fungi</taxon>
        <taxon>Fungi incertae sedis</taxon>
        <taxon>Zoopagomycota</taxon>
        <taxon>Kickxellomycotina</taxon>
        <taxon>Dimargaritomycetes</taxon>
        <taxon>Dimargaritales</taxon>
        <taxon>Dimargaritaceae</taxon>
        <taxon>Dimargaris</taxon>
    </lineage>
</organism>
<reference evidence="3" key="1">
    <citation type="journal article" date="2018" name="Nat. Microbiol.">
        <title>Leveraging single-cell genomics to expand the fungal tree of life.</title>
        <authorList>
            <person name="Ahrendt S.R."/>
            <person name="Quandt C.A."/>
            <person name="Ciobanu D."/>
            <person name="Clum A."/>
            <person name="Salamov A."/>
            <person name="Andreopoulos B."/>
            <person name="Cheng J.F."/>
            <person name="Woyke T."/>
            <person name="Pelin A."/>
            <person name="Henrissat B."/>
            <person name="Reynolds N.K."/>
            <person name="Benny G.L."/>
            <person name="Smith M.E."/>
            <person name="James T.Y."/>
            <person name="Grigoriev I.V."/>
        </authorList>
    </citation>
    <scope>NUCLEOTIDE SEQUENCE [LARGE SCALE GENOMIC DNA]</scope>
    <source>
        <strain evidence="3">RSA 468</strain>
    </source>
</reference>
<evidence type="ECO:0000313" key="2">
    <source>
        <dbReference type="EMBL" id="RKP35641.1"/>
    </source>
</evidence>
<keyword evidence="3" id="KW-1185">Reference proteome</keyword>
<accession>A0A4P9ZS74</accession>
<feature type="region of interest" description="Disordered" evidence="1">
    <location>
        <begin position="219"/>
        <end position="240"/>
    </location>
</feature>
<name>A0A4P9ZS74_9FUNG</name>
<evidence type="ECO:0008006" key="4">
    <source>
        <dbReference type="Google" id="ProtNLM"/>
    </source>
</evidence>
<dbReference type="PANTHER" id="PTHR13109">
    <property type="entry name" value="NEUROCHONDRIN"/>
    <property type="match status" value="1"/>
</dbReference>
<sequence length="485" mass="53783">MLNGPTDLQQDSLPILVQLATTDSGLALMIDSLDNGTALVRAVADLLGQAEISEGTVNLCVALLRRILSGAPQKVDTPSLISRISVWSLALDRVATLFYQRHSALKFTLLNCLCEALSAIPDDQTTMFDAWLRSGDVRLDPMSEKSTALLYRSLLRIKLAIMDIQRRNTDTYDAKDIGILLTAQLLRLLGEHFILPVGSPLLPWSLAAVDNIIKQDNESTDPLVEDTTQPAPDDVDGTPPRTNVEKFIPLAIGMAGVELRMLLDERLICPPGGALDELAAKRQEWLVPACLEILETGIRLLTLVEDDALPELPADISTLSPARWTEANRLTQLVCYVISRQSSEEILAWLIRLKDTFAATVEFLEEMMSRSGLENLARDLVGIAVFRVLCCWLSQDFSLLKDYPQMISIFGNIVQTSQSDLLSDSWEPILSLMIPPVHLWVSIIEDTEADQSTTPLEIISQSNRDEVLQMASILRKRFPDSAFHQ</sequence>
<dbReference type="AlphaFoldDB" id="A0A4P9ZS74"/>
<dbReference type="InterPro" id="IPR008709">
    <property type="entry name" value="Neurochondrin"/>
</dbReference>
<evidence type="ECO:0000256" key="1">
    <source>
        <dbReference type="SAM" id="MobiDB-lite"/>
    </source>
</evidence>
<dbReference type="EMBL" id="ML002821">
    <property type="protein sequence ID" value="RKP35641.1"/>
    <property type="molecule type" value="Genomic_DNA"/>
</dbReference>